<name>A0ABS0B842_9GAMM</name>
<evidence type="ECO:0000256" key="1">
    <source>
        <dbReference type="ARBA" id="ARBA00009477"/>
    </source>
</evidence>
<dbReference type="Gene3D" id="2.40.30.170">
    <property type="match status" value="1"/>
</dbReference>
<dbReference type="Gene3D" id="2.40.50.100">
    <property type="match status" value="1"/>
</dbReference>
<keyword evidence="6" id="KW-1185">Reference proteome</keyword>
<feature type="transmembrane region" description="Helical" evidence="3">
    <location>
        <begin position="31"/>
        <end position="52"/>
    </location>
</feature>
<proteinExistence type="inferred from homology"/>
<sequence>MEILLLLIYSGIVWFVFFKKKWLPWNITSQVIVVTIPIIFLTILILLMNIVAPSSHDVRVLNYTVQIVPRVSGRVIEVPVEANRPVKKGDVLFRIDPTPYKQQMLALEAQVPGLSAKVASASAYQRELNEQLRTATSQRSALAAKLELARKRRAQTSELASTGAGSKYDKEQAQADLDSLTADLAAATATAGQVRQKLSALTDKGELSEIAQARADLANVQAQLAEARWNLEQTTVYAPADGTIVNLQLREGSYAVPLPLAPVMSFIEKEQWVIALYGQNELRYVEAGNDAEIFMRTYPNRIIKAKVDSIVWGSGTGQLPIGGFVPNTGTTPIPEGRYAVRLRPTGEDKDIFLAMGAQGQGAIYTEHIKLIHIVRKVFVRVSTKLDWLVLKLH</sequence>
<protein>
    <submittedName>
        <fullName evidence="5">HlyD family secretion protein</fullName>
    </submittedName>
</protein>
<evidence type="ECO:0000313" key="6">
    <source>
        <dbReference type="Proteomes" id="UP001429984"/>
    </source>
</evidence>
<evidence type="ECO:0000256" key="2">
    <source>
        <dbReference type="SAM" id="Coils"/>
    </source>
</evidence>
<evidence type="ECO:0000256" key="3">
    <source>
        <dbReference type="SAM" id="Phobius"/>
    </source>
</evidence>
<gene>
    <name evidence="5" type="ORF">IU514_07265</name>
</gene>
<accession>A0ABS0B842</accession>
<feature type="domain" description="Multidrug resistance protein MdtA-like barrel-sandwich hybrid" evidence="4">
    <location>
        <begin position="64"/>
        <end position="255"/>
    </location>
</feature>
<keyword evidence="2" id="KW-0175">Coiled coil</keyword>
<dbReference type="PANTHER" id="PTHR30386:SF18">
    <property type="entry name" value="INNER MEMBRANE PROTEIN YIAV-RELATED"/>
    <property type="match status" value="1"/>
</dbReference>
<dbReference type="RefSeq" id="WP_194930406.1">
    <property type="nucleotide sequence ID" value="NZ_JADLZT010000003.1"/>
</dbReference>
<organism evidence="5 6">
    <name type="scientific">Lysobacter niastensis</name>
    <dbReference type="NCBI Taxonomy" id="380629"/>
    <lineage>
        <taxon>Bacteria</taxon>
        <taxon>Pseudomonadati</taxon>
        <taxon>Pseudomonadota</taxon>
        <taxon>Gammaproteobacteria</taxon>
        <taxon>Lysobacterales</taxon>
        <taxon>Lysobacteraceae</taxon>
        <taxon>Lysobacter</taxon>
    </lineage>
</organism>
<dbReference type="EMBL" id="JADLZT010000003">
    <property type="protein sequence ID" value="MBF6023824.1"/>
    <property type="molecule type" value="Genomic_DNA"/>
</dbReference>
<evidence type="ECO:0000259" key="4">
    <source>
        <dbReference type="Pfam" id="PF25917"/>
    </source>
</evidence>
<dbReference type="Gene3D" id="1.10.287.470">
    <property type="entry name" value="Helix hairpin bin"/>
    <property type="match status" value="1"/>
</dbReference>
<dbReference type="SUPFAM" id="SSF111369">
    <property type="entry name" value="HlyD-like secretion proteins"/>
    <property type="match status" value="2"/>
</dbReference>
<keyword evidence="3" id="KW-1133">Transmembrane helix</keyword>
<dbReference type="InterPro" id="IPR058625">
    <property type="entry name" value="MdtA-like_BSH"/>
</dbReference>
<dbReference type="InterPro" id="IPR050739">
    <property type="entry name" value="MFP"/>
</dbReference>
<dbReference type="Proteomes" id="UP001429984">
    <property type="component" value="Unassembled WGS sequence"/>
</dbReference>
<dbReference type="Pfam" id="PF25917">
    <property type="entry name" value="BSH_RND"/>
    <property type="match status" value="1"/>
</dbReference>
<dbReference type="PANTHER" id="PTHR30386">
    <property type="entry name" value="MEMBRANE FUSION SUBUNIT OF EMRAB-TOLC MULTIDRUG EFFLUX PUMP"/>
    <property type="match status" value="1"/>
</dbReference>
<keyword evidence="3" id="KW-0472">Membrane</keyword>
<feature type="coiled-coil region" evidence="2">
    <location>
        <begin position="170"/>
        <end position="230"/>
    </location>
</feature>
<reference evidence="5 6" key="1">
    <citation type="submission" date="2020-11" db="EMBL/GenBank/DDBJ databases">
        <title>Draft Genome Sequence and Secondary Metabolite Biosynthetic Potential of the Lysobacter niastensis Type strain DSM 18481.</title>
        <authorList>
            <person name="Turrini P."/>
            <person name="Artuso I."/>
            <person name="Tescari M."/>
            <person name="Lugli G.A."/>
            <person name="Frangipani E."/>
            <person name="Ventura M."/>
            <person name="Visca P."/>
        </authorList>
    </citation>
    <scope>NUCLEOTIDE SEQUENCE [LARGE SCALE GENOMIC DNA]</scope>
    <source>
        <strain evidence="5 6">DSM 18481</strain>
    </source>
</reference>
<comment type="similarity">
    <text evidence="1">Belongs to the membrane fusion protein (MFP) (TC 8.A.1) family.</text>
</comment>
<comment type="caution">
    <text evidence="5">The sequence shown here is derived from an EMBL/GenBank/DDBJ whole genome shotgun (WGS) entry which is preliminary data.</text>
</comment>
<keyword evidence="3" id="KW-0812">Transmembrane</keyword>
<evidence type="ECO:0000313" key="5">
    <source>
        <dbReference type="EMBL" id="MBF6023824.1"/>
    </source>
</evidence>